<dbReference type="InterPro" id="IPR050245">
    <property type="entry name" value="PrsA_foldase"/>
</dbReference>
<evidence type="ECO:0000256" key="7">
    <source>
        <dbReference type="ARBA" id="ARBA00031484"/>
    </source>
</evidence>
<evidence type="ECO:0000256" key="4">
    <source>
        <dbReference type="ARBA" id="ARBA00018370"/>
    </source>
</evidence>
<comment type="caution">
    <text evidence="10">The sequence shown here is derived from an EMBL/GenBank/DDBJ whole genome shotgun (WGS) entry which is preliminary data.</text>
</comment>
<dbReference type="EC" id="5.2.1.8" evidence="3"/>
<dbReference type="Pfam" id="PF13145">
    <property type="entry name" value="Rotamase_2"/>
    <property type="match status" value="1"/>
</dbReference>
<comment type="catalytic activity">
    <reaction evidence="1">
        <text>[protein]-peptidylproline (omega=180) = [protein]-peptidylproline (omega=0)</text>
        <dbReference type="Rhea" id="RHEA:16237"/>
        <dbReference type="Rhea" id="RHEA-COMP:10747"/>
        <dbReference type="Rhea" id="RHEA-COMP:10748"/>
        <dbReference type="ChEBI" id="CHEBI:83833"/>
        <dbReference type="ChEBI" id="CHEBI:83834"/>
        <dbReference type="EC" id="5.2.1.8"/>
    </reaction>
</comment>
<dbReference type="Gene3D" id="1.10.8.1040">
    <property type="match status" value="1"/>
</dbReference>
<keyword evidence="11" id="KW-1185">Reference proteome</keyword>
<evidence type="ECO:0000313" key="10">
    <source>
        <dbReference type="EMBL" id="CAI3942350.1"/>
    </source>
</evidence>
<reference evidence="10" key="1">
    <citation type="submission" date="2022-10" db="EMBL/GenBank/DDBJ databases">
        <authorList>
            <person name="Botero Cardona J."/>
        </authorList>
    </citation>
    <scope>NUCLEOTIDE SEQUENCE</scope>
    <source>
        <strain evidence="10">R-83534</strain>
    </source>
</reference>
<evidence type="ECO:0000259" key="9">
    <source>
        <dbReference type="PROSITE" id="PS50198"/>
    </source>
</evidence>
<comment type="similarity">
    <text evidence="2">Belongs to the PpiC/parvulin rotamase family.</text>
</comment>
<dbReference type="InterPro" id="IPR046357">
    <property type="entry name" value="PPIase_dom_sf"/>
</dbReference>
<dbReference type="Proteomes" id="UP001154272">
    <property type="component" value="Unassembled WGS sequence"/>
</dbReference>
<keyword evidence="8" id="KW-0413">Isomerase</keyword>
<dbReference type="PANTHER" id="PTHR47245:SF2">
    <property type="entry name" value="PEPTIDYL-PROLYL CIS-TRANS ISOMERASE HP_0175-RELATED"/>
    <property type="match status" value="1"/>
</dbReference>
<dbReference type="SUPFAM" id="SSF109998">
    <property type="entry name" value="Triger factor/SurA peptide-binding domain-like"/>
    <property type="match status" value="1"/>
</dbReference>
<keyword evidence="5 8" id="KW-0697">Rotamase</keyword>
<feature type="domain" description="PpiC" evidence="9">
    <location>
        <begin position="177"/>
        <end position="269"/>
    </location>
</feature>
<evidence type="ECO:0000256" key="6">
    <source>
        <dbReference type="ARBA" id="ARBA00030642"/>
    </source>
</evidence>
<dbReference type="InterPro" id="IPR000297">
    <property type="entry name" value="PPIase_PpiC"/>
</dbReference>
<evidence type="ECO:0000256" key="8">
    <source>
        <dbReference type="PROSITE-ProRule" id="PRU00278"/>
    </source>
</evidence>
<accession>A0ABN8WB12</accession>
<dbReference type="PANTHER" id="PTHR47245">
    <property type="entry name" value="PEPTIDYLPROLYL ISOMERASE"/>
    <property type="match status" value="1"/>
</dbReference>
<evidence type="ECO:0000256" key="5">
    <source>
        <dbReference type="ARBA" id="ARBA00023110"/>
    </source>
</evidence>
<dbReference type="RefSeq" id="WP_034336396.1">
    <property type="nucleotide sequence ID" value="NZ_CAMXCH010000002.1"/>
</dbReference>
<sequence>MIVLFRNKKFIFYIFTITQTIIFSYPVKAISALSLPNDNFSSSLLSTSEPIKAPPSSLEITNYPKQILARVNNEPITVEDVEALVSNLPQELKSLPKELLYPQLIKQLIVDRALMVAIQKDGIDKQLSVQQDIQVATKNLVQQKLSQAYFFEKLKPFLTEQAIQHYYNAHYLHQPHVKEVHLRQIIVQTPEIAQIILQKLKDGHTFTDLASIYSIDLQNGKIKQGDIGWFKEDTLTPSIAQTISVLHNDEYTKTPIKTDYGWVLFQKINERYSSTPPLNSVRQSIKEQITKEAIMKLYEESLKKVHIIEY</sequence>
<dbReference type="InterPro" id="IPR027304">
    <property type="entry name" value="Trigger_fact/SurA_dom_sf"/>
</dbReference>
<dbReference type="PROSITE" id="PS50198">
    <property type="entry name" value="PPIC_PPIASE_2"/>
    <property type="match status" value="1"/>
</dbReference>
<name>A0ABN8WB12_9PROT</name>
<evidence type="ECO:0000256" key="3">
    <source>
        <dbReference type="ARBA" id="ARBA00013194"/>
    </source>
</evidence>
<evidence type="ECO:0000256" key="1">
    <source>
        <dbReference type="ARBA" id="ARBA00000971"/>
    </source>
</evidence>
<evidence type="ECO:0000313" key="11">
    <source>
        <dbReference type="Proteomes" id="UP001154272"/>
    </source>
</evidence>
<dbReference type="Gene3D" id="3.10.50.40">
    <property type="match status" value="1"/>
</dbReference>
<gene>
    <name evidence="10" type="ORF">R83534S58_LOCUS1206</name>
</gene>
<protein>
    <recommendedName>
        <fullName evidence="4">Parvulin-like PPIase</fullName>
        <ecNumber evidence="3">5.2.1.8</ecNumber>
    </recommendedName>
    <alternativeName>
        <fullName evidence="6">Peptidyl-prolyl cis-trans isomerase plp</fullName>
    </alternativeName>
    <alternativeName>
        <fullName evidence="7">Rotamase plp</fullName>
    </alternativeName>
</protein>
<dbReference type="EMBL" id="CAMXCH010000002">
    <property type="protein sequence ID" value="CAI3942350.1"/>
    <property type="molecule type" value="Genomic_DNA"/>
</dbReference>
<proteinExistence type="inferred from homology"/>
<evidence type="ECO:0000256" key="2">
    <source>
        <dbReference type="ARBA" id="ARBA00007656"/>
    </source>
</evidence>
<dbReference type="SUPFAM" id="SSF54534">
    <property type="entry name" value="FKBP-like"/>
    <property type="match status" value="1"/>
</dbReference>
<organism evidence="10 11">
    <name type="scientific">Commensalibacter papalotli</name>
    <name type="common">ex Botero et al. 2024</name>
    <dbReference type="NCBI Taxonomy" id="2972766"/>
    <lineage>
        <taxon>Bacteria</taxon>
        <taxon>Pseudomonadati</taxon>
        <taxon>Pseudomonadota</taxon>
        <taxon>Alphaproteobacteria</taxon>
        <taxon>Acetobacterales</taxon>
        <taxon>Acetobacteraceae</taxon>
    </lineage>
</organism>